<dbReference type="Pfam" id="PF00640">
    <property type="entry name" value="PID"/>
    <property type="match status" value="1"/>
</dbReference>
<feature type="compositionally biased region" description="Polar residues" evidence="2">
    <location>
        <begin position="183"/>
        <end position="192"/>
    </location>
</feature>
<feature type="compositionally biased region" description="Polar residues" evidence="2">
    <location>
        <begin position="124"/>
        <end position="135"/>
    </location>
</feature>
<evidence type="ECO:0000256" key="1">
    <source>
        <dbReference type="ARBA" id="ARBA00022468"/>
    </source>
</evidence>
<evidence type="ECO:0000313" key="4">
    <source>
        <dbReference type="EMBL" id="CAD7242327.1"/>
    </source>
</evidence>
<dbReference type="SMART" id="SM00462">
    <property type="entry name" value="PTB"/>
    <property type="match status" value="1"/>
</dbReference>
<sequence>MSEEDVSIPQVEDANISQSTSNARSKEEEKDSRSNVNLKENTKQSGSPTSSTSSLEGIDMSPQDSFFEVLYIGRIKVSHRKGPPSFVDDALEELQKHELEKLHKNEMLQEKAKTPEMIIEQRGKSQSVLSQQMKQSSESCSPKSISSLTCIDGTKEHEKSPSSPVNGKVDNLPHSILRVRSASGDSSPNRGSSPVKHESSPPFINGSGEGRNGLQKIGNIQSRGQSSPNKTMLLCIGVSDVRLVSPDRKSSLLQKHIREISHCSQGIKNDDHFGFICREMHVNSYVGYIFRCKSSATVEHIIRTLRGSFNKLVEVQHQEILARGLCSHCPLAWYERLCASIDGMSLKESYGVLMSRVSMLPEVDRSMLMAKLAGGEPFRSLQEKNTLLMMLLRAHCEAKQAEHSHVFYKEELMEKSTSFPLFLDRAKRTFLTSLDTFKRNHEVPKPIENQSQKIVMPSPNTPSSQDFECRSHNTSVSCISSTPGPGVLASHSTSSTTQSSMHQPLPVKRVPSVDREDRSLSPIPQISRPRSSTLSSAEGNHIKKELRQISHSYEQPWVDKAPELNEAQNKGHPVKVADSGSMKQLGRKISWRQTIFKHVIAPSAPKAINFSSPPRTKKELMILWKRKVFQQILIIRFERLKEHLKEKQMDTKTELLRRSYDDVGHSIEAEEAWALLLSHSSFDTFETKLLTDAVKEGIPSELRRQAWILLAQQFQSSTPLPDDVDIDTPYTSLLGQLTSQQHQILMDLGRTFPTHPYFSQPLGPGQLEMFNILKAYSLLDKQVEYCQGLSFIAGLLLMHMGEEDAWEMLLHLLIKLGLRNYFAEDMGGLHLALYQLARLLCDRLDRLHKHLESLQASPGLFAPQWILTIFSAIFPIGFAIRVLDLLFLQGKDALLKVAIVIMDLYKEDLLSKTTCEEIMTCLKSDIPIQSMKDANLIIRQAADLDIDKELKTYHIEYEILSEQESHFHEQEKQMSSVKRLQAHNRNLLEQLWKASNTIQRLEGVLAQHQVMENKLQSKLKLAHAKISQMKQQSKASEPSTPSPTPESQQSTPVKSARMSVMSIPQNKLVRETDMILSKEALEEAKASMERSDVPMQPEDPDIDMTPIPLISIKPQDYILNVAGGSSLYMKPNKGVTPPSIIPHLIDVPVEKSEALSSTPVADVSPLKLSSYERTKSLSEPSNRSFDESIRLTLFESEVDLEDSPEHICHQQLALVFANLTQEISSLGRWRKDLHEAETGLLTERSDLFSFEAISHLADAKAKLQSCELQLKTVCFSLKAAMSQILPSSLSD</sequence>
<feature type="compositionally biased region" description="Low complexity" evidence="2">
    <location>
        <begin position="520"/>
        <end position="532"/>
    </location>
</feature>
<keyword evidence="1" id="KW-0343">GTPase activation</keyword>
<feature type="region of interest" description="Disordered" evidence="2">
    <location>
        <begin position="446"/>
        <end position="540"/>
    </location>
</feature>
<dbReference type="SMART" id="SM00164">
    <property type="entry name" value="TBC"/>
    <property type="match status" value="1"/>
</dbReference>
<dbReference type="Proteomes" id="UP000677054">
    <property type="component" value="Unassembled WGS sequence"/>
</dbReference>
<dbReference type="Gene3D" id="1.10.472.80">
    <property type="entry name" value="Ypt/Rab-GAP domain of gyp1p, domain 3"/>
    <property type="match status" value="1"/>
</dbReference>
<feature type="compositionally biased region" description="Basic and acidic residues" evidence="2">
    <location>
        <begin position="102"/>
        <end position="123"/>
    </location>
</feature>
<dbReference type="EMBL" id="CAJPEV010000251">
    <property type="protein sequence ID" value="CAG0882985.1"/>
    <property type="molecule type" value="Genomic_DNA"/>
</dbReference>
<feature type="region of interest" description="Disordered" evidence="2">
    <location>
        <begin position="102"/>
        <end position="145"/>
    </location>
</feature>
<feature type="compositionally biased region" description="Basic and acidic residues" evidence="2">
    <location>
        <begin position="24"/>
        <end position="33"/>
    </location>
</feature>
<dbReference type="PANTHER" id="PTHR47219:SF16">
    <property type="entry name" value="GTPASE ACTIVATING PROTEIN"/>
    <property type="match status" value="1"/>
</dbReference>
<dbReference type="EMBL" id="LR899768">
    <property type="protein sequence ID" value="CAD7242327.1"/>
    <property type="molecule type" value="Genomic_DNA"/>
</dbReference>
<dbReference type="PROSITE" id="PS50086">
    <property type="entry name" value="TBC_RABGAP"/>
    <property type="match status" value="1"/>
</dbReference>
<feature type="region of interest" description="Disordered" evidence="2">
    <location>
        <begin position="180"/>
        <end position="226"/>
    </location>
</feature>
<proteinExistence type="predicted"/>
<dbReference type="GO" id="GO:0005096">
    <property type="term" value="F:GTPase activator activity"/>
    <property type="evidence" value="ECO:0007669"/>
    <property type="project" value="UniProtKB-KW"/>
</dbReference>
<reference evidence="4" key="1">
    <citation type="submission" date="2020-11" db="EMBL/GenBank/DDBJ databases">
        <authorList>
            <person name="Tran Van P."/>
        </authorList>
    </citation>
    <scope>NUCLEOTIDE SEQUENCE</scope>
</reference>
<gene>
    <name evidence="4" type="ORF">DSTB1V02_LOCUS2296</name>
</gene>
<dbReference type="FunFam" id="1.10.8.270:FF:000001">
    <property type="entry name" value="TBC1 domain family member 1"/>
    <property type="match status" value="1"/>
</dbReference>
<feature type="domain" description="Rab-GAP TBC" evidence="3">
    <location>
        <begin position="697"/>
        <end position="890"/>
    </location>
</feature>
<keyword evidence="5" id="KW-1185">Reference proteome</keyword>
<dbReference type="Gene3D" id="1.10.10.2750">
    <property type="match status" value="1"/>
</dbReference>
<feature type="compositionally biased region" description="Polar residues" evidence="2">
    <location>
        <begin position="461"/>
        <end position="483"/>
    </location>
</feature>
<dbReference type="InterPro" id="IPR006020">
    <property type="entry name" value="PTB/PI_dom"/>
</dbReference>
<dbReference type="InterPro" id="IPR000195">
    <property type="entry name" value="Rab-GAP-TBC_dom"/>
</dbReference>
<name>A0A7R8ZZQ3_9CRUS</name>
<dbReference type="Gene3D" id="1.10.8.270">
    <property type="entry name" value="putative rabgap domain of human tbc1 domain family member 14 like domains"/>
    <property type="match status" value="1"/>
</dbReference>
<dbReference type="Pfam" id="PF00566">
    <property type="entry name" value="RabGAP-TBC"/>
    <property type="match status" value="1"/>
</dbReference>
<evidence type="ECO:0000313" key="5">
    <source>
        <dbReference type="Proteomes" id="UP000677054"/>
    </source>
</evidence>
<evidence type="ECO:0000259" key="3">
    <source>
        <dbReference type="PROSITE" id="PS50086"/>
    </source>
</evidence>
<dbReference type="InterPro" id="IPR035969">
    <property type="entry name" value="Rab-GAP_TBC_sf"/>
</dbReference>
<dbReference type="PANTHER" id="PTHR47219">
    <property type="entry name" value="RAB GTPASE-ACTIVATING PROTEIN 1-LIKE"/>
    <property type="match status" value="1"/>
</dbReference>
<evidence type="ECO:0000256" key="2">
    <source>
        <dbReference type="SAM" id="MobiDB-lite"/>
    </source>
</evidence>
<feature type="region of interest" description="Disordered" evidence="2">
    <location>
        <begin position="1022"/>
        <end position="1059"/>
    </location>
</feature>
<organism evidence="4">
    <name type="scientific">Darwinula stevensoni</name>
    <dbReference type="NCBI Taxonomy" id="69355"/>
    <lineage>
        <taxon>Eukaryota</taxon>
        <taxon>Metazoa</taxon>
        <taxon>Ecdysozoa</taxon>
        <taxon>Arthropoda</taxon>
        <taxon>Crustacea</taxon>
        <taxon>Oligostraca</taxon>
        <taxon>Ostracoda</taxon>
        <taxon>Podocopa</taxon>
        <taxon>Podocopida</taxon>
        <taxon>Darwinulocopina</taxon>
        <taxon>Darwinuloidea</taxon>
        <taxon>Darwinulidae</taxon>
        <taxon>Darwinula</taxon>
    </lineage>
</organism>
<protein>
    <recommendedName>
        <fullName evidence="3">Rab-GAP TBC domain-containing protein</fullName>
    </recommendedName>
</protein>
<dbReference type="SUPFAM" id="SSF50729">
    <property type="entry name" value="PH domain-like"/>
    <property type="match status" value="1"/>
</dbReference>
<feature type="compositionally biased region" description="Low complexity" evidence="2">
    <location>
        <begin position="136"/>
        <end position="145"/>
    </location>
</feature>
<dbReference type="InterPro" id="IPR050302">
    <property type="entry name" value="Rab_GAP_TBC_domain"/>
</dbReference>
<dbReference type="InterPro" id="IPR011993">
    <property type="entry name" value="PH-like_dom_sf"/>
</dbReference>
<feature type="compositionally biased region" description="Low complexity" evidence="2">
    <location>
        <begin position="45"/>
        <end position="54"/>
    </location>
</feature>
<dbReference type="OrthoDB" id="295078at2759"/>
<dbReference type="Gene3D" id="2.30.29.30">
    <property type="entry name" value="Pleckstrin-homology domain (PH domain)/Phosphotyrosine-binding domain (PTB)"/>
    <property type="match status" value="1"/>
</dbReference>
<dbReference type="SUPFAM" id="SSF47923">
    <property type="entry name" value="Ypt/Rab-GAP domain of gyp1p"/>
    <property type="match status" value="2"/>
</dbReference>
<feature type="region of interest" description="Disordered" evidence="2">
    <location>
        <begin position="1"/>
        <end position="59"/>
    </location>
</feature>
<feature type="compositionally biased region" description="Low complexity" evidence="2">
    <location>
        <begin position="490"/>
        <end position="500"/>
    </location>
</feature>
<accession>A0A7R8ZZQ3</accession>